<evidence type="ECO:0000256" key="4">
    <source>
        <dbReference type="SAM" id="Phobius"/>
    </source>
</evidence>
<protein>
    <submittedName>
        <fullName evidence="7">3-hydroxyacyl-CoA dehydrogenase</fullName>
    </submittedName>
</protein>
<dbReference type="InterPro" id="IPR013328">
    <property type="entry name" value="6PGD_dom2"/>
</dbReference>
<evidence type="ECO:0000259" key="5">
    <source>
        <dbReference type="Pfam" id="PF00725"/>
    </source>
</evidence>
<evidence type="ECO:0000313" key="8">
    <source>
        <dbReference type="Proteomes" id="UP000316560"/>
    </source>
</evidence>
<feature type="domain" description="3-hydroxyacyl-CoA dehydrogenase C-terminal" evidence="5">
    <location>
        <begin position="195"/>
        <end position="254"/>
    </location>
</feature>
<dbReference type="PANTHER" id="PTHR48075:SF1">
    <property type="entry name" value="LAMBDA-CRYSTALLIN HOMOLOG"/>
    <property type="match status" value="1"/>
</dbReference>
<dbReference type="Pfam" id="PF02737">
    <property type="entry name" value="3HCDH_N"/>
    <property type="match status" value="1"/>
</dbReference>
<dbReference type="GO" id="GO:0050104">
    <property type="term" value="F:L-gulonate 3-dehydrogenase activity"/>
    <property type="evidence" value="ECO:0007669"/>
    <property type="project" value="TreeGrafter"/>
</dbReference>
<comment type="caution">
    <text evidence="7">The sequence shown here is derived from an EMBL/GenBank/DDBJ whole genome shotgun (WGS) entry which is preliminary data.</text>
</comment>
<proteinExistence type="inferred from homology"/>
<organism evidence="7 8">
    <name type="scientific">Rhodoglobus vestalii</name>
    <dbReference type="NCBI Taxonomy" id="193384"/>
    <lineage>
        <taxon>Bacteria</taxon>
        <taxon>Bacillati</taxon>
        <taxon>Actinomycetota</taxon>
        <taxon>Actinomycetes</taxon>
        <taxon>Micrococcales</taxon>
        <taxon>Microbacteriaceae</taxon>
        <taxon>Rhodoglobus</taxon>
    </lineage>
</organism>
<dbReference type="Gene3D" id="3.40.50.720">
    <property type="entry name" value="NAD(P)-binding Rossmann-like Domain"/>
    <property type="match status" value="1"/>
</dbReference>
<dbReference type="Gene3D" id="1.10.1040.10">
    <property type="entry name" value="N-(1-d-carboxylethyl)-l-norvaline Dehydrogenase, domain 2"/>
    <property type="match status" value="1"/>
</dbReference>
<accession>A0A8H2K6P5</accession>
<evidence type="ECO:0000256" key="2">
    <source>
        <dbReference type="ARBA" id="ARBA00009463"/>
    </source>
</evidence>
<dbReference type="AlphaFoldDB" id="A0A8H2K6P5"/>
<dbReference type="SUPFAM" id="SSF51735">
    <property type="entry name" value="NAD(P)-binding Rossmann-fold domains"/>
    <property type="match status" value="1"/>
</dbReference>
<reference evidence="7 8" key="1">
    <citation type="submission" date="2019-06" db="EMBL/GenBank/DDBJ databases">
        <title>Sequencing the genomes of 1000 actinobacteria strains.</title>
        <authorList>
            <person name="Klenk H.-P."/>
        </authorList>
    </citation>
    <scope>NUCLEOTIDE SEQUENCE [LARGE SCALE GENOMIC DNA]</scope>
    <source>
        <strain evidence="7 8">DSM 21947</strain>
    </source>
</reference>
<dbReference type="InterPro" id="IPR006176">
    <property type="entry name" value="3-OHacyl-CoA_DH_NAD-bd"/>
</dbReference>
<dbReference type="SUPFAM" id="SSF48179">
    <property type="entry name" value="6-phosphogluconate dehydrogenase C-terminal domain-like"/>
    <property type="match status" value="1"/>
</dbReference>
<keyword evidence="4" id="KW-0472">Membrane</keyword>
<feature type="transmembrane region" description="Helical" evidence="4">
    <location>
        <begin position="12"/>
        <end position="33"/>
    </location>
</feature>
<dbReference type="NCBIfam" id="NF004783">
    <property type="entry name" value="PRK06129.1"/>
    <property type="match status" value="1"/>
</dbReference>
<comment type="similarity">
    <text evidence="2">Belongs to the 3-hydroxyacyl-CoA dehydrogenase family.</text>
</comment>
<dbReference type="PROSITE" id="PS51257">
    <property type="entry name" value="PROKAR_LIPOPROTEIN"/>
    <property type="match status" value="1"/>
</dbReference>
<sequence>MSLGLKQGFTATTIALIGVGTIGIGWAVVFATGGCRVRVYDYQPAMLKQFLAAVEFRLTKLAEAGLISEAPSTVLDRIVVSTSREDAIEGVDHVQESVTESVEVKRAVFTWLDAATPRHVTLASSTSTIPSSQFTADLPGRDRCLVVHPANPPYLLRVAEVVPSEYTSQATVEKTAELLSSVRISPVVVKSEIEGFVFNRLQGALLREAYFLVGEGVVTPRDVDTLVREGLGRRWSITGPFATSELNTRGGTAQHAEVIGAVYARIGSARGAGDPWSPQTIAYVMDEMNELLPGEDWDENVLRRELAMITLEGLRHQGNVPSVILEN</sequence>
<name>A0A8H2K6P5_9MICO</name>
<dbReference type="Pfam" id="PF00725">
    <property type="entry name" value="3HCDH"/>
    <property type="match status" value="1"/>
</dbReference>
<keyword evidence="3" id="KW-0560">Oxidoreductase</keyword>
<dbReference type="EMBL" id="VFRA01000001">
    <property type="protein sequence ID" value="TQO19803.1"/>
    <property type="molecule type" value="Genomic_DNA"/>
</dbReference>
<gene>
    <name evidence="7" type="ORF">FB472_1381</name>
</gene>
<evidence type="ECO:0000256" key="3">
    <source>
        <dbReference type="ARBA" id="ARBA00023002"/>
    </source>
</evidence>
<comment type="pathway">
    <text evidence="1">Lipid metabolism; butanoate metabolism.</text>
</comment>
<dbReference type="Proteomes" id="UP000316560">
    <property type="component" value="Unassembled WGS sequence"/>
</dbReference>
<dbReference type="RefSeq" id="WP_170192039.1">
    <property type="nucleotide sequence ID" value="NZ_VFRA01000001.1"/>
</dbReference>
<feature type="domain" description="3-hydroxyacyl-CoA dehydrogenase NAD binding" evidence="6">
    <location>
        <begin position="13"/>
        <end position="190"/>
    </location>
</feature>
<dbReference type="GO" id="GO:0070403">
    <property type="term" value="F:NAD+ binding"/>
    <property type="evidence" value="ECO:0007669"/>
    <property type="project" value="InterPro"/>
</dbReference>
<dbReference type="GO" id="GO:0006631">
    <property type="term" value="P:fatty acid metabolic process"/>
    <property type="evidence" value="ECO:0007669"/>
    <property type="project" value="InterPro"/>
</dbReference>
<keyword evidence="8" id="KW-1185">Reference proteome</keyword>
<dbReference type="InterPro" id="IPR008927">
    <property type="entry name" value="6-PGluconate_DH-like_C_sf"/>
</dbReference>
<dbReference type="InterPro" id="IPR036291">
    <property type="entry name" value="NAD(P)-bd_dom_sf"/>
</dbReference>
<evidence type="ECO:0000256" key="1">
    <source>
        <dbReference type="ARBA" id="ARBA00005086"/>
    </source>
</evidence>
<dbReference type="PANTHER" id="PTHR48075">
    <property type="entry name" value="3-HYDROXYACYL-COA DEHYDROGENASE FAMILY PROTEIN"/>
    <property type="match status" value="1"/>
</dbReference>
<dbReference type="InterPro" id="IPR006180">
    <property type="entry name" value="3-OHacyl-CoA_DH_CS"/>
</dbReference>
<keyword evidence="4" id="KW-1133">Transmembrane helix</keyword>
<evidence type="ECO:0000259" key="6">
    <source>
        <dbReference type="Pfam" id="PF02737"/>
    </source>
</evidence>
<dbReference type="PROSITE" id="PS00067">
    <property type="entry name" value="3HCDH"/>
    <property type="match status" value="1"/>
</dbReference>
<keyword evidence="4" id="KW-0812">Transmembrane</keyword>
<evidence type="ECO:0000313" key="7">
    <source>
        <dbReference type="EMBL" id="TQO19803.1"/>
    </source>
</evidence>
<dbReference type="InterPro" id="IPR006108">
    <property type="entry name" value="3HC_DH_C"/>
</dbReference>